<dbReference type="OrthoDB" id="5835829at2759"/>
<gene>
    <name evidence="1" type="ORF">TorRG33x02_025960</name>
</gene>
<reference evidence="2" key="1">
    <citation type="submission" date="2016-06" db="EMBL/GenBank/DDBJ databases">
        <title>Parallel loss of symbiosis genes in relatives of nitrogen-fixing non-legume Parasponia.</title>
        <authorList>
            <person name="Van Velzen R."/>
            <person name="Holmer R."/>
            <person name="Bu F."/>
            <person name="Rutten L."/>
            <person name="Van Zeijl A."/>
            <person name="Liu W."/>
            <person name="Santuari L."/>
            <person name="Cao Q."/>
            <person name="Sharma T."/>
            <person name="Shen D."/>
            <person name="Roswanjaya Y."/>
            <person name="Wardhani T."/>
            <person name="Kalhor M.S."/>
            <person name="Jansen J."/>
            <person name="Van den Hoogen J."/>
            <person name="Gungor B."/>
            <person name="Hartog M."/>
            <person name="Hontelez J."/>
            <person name="Verver J."/>
            <person name="Yang W.-C."/>
            <person name="Schijlen E."/>
            <person name="Repin R."/>
            <person name="Schilthuizen M."/>
            <person name="Schranz E."/>
            <person name="Heidstra R."/>
            <person name="Miyata K."/>
            <person name="Fedorova E."/>
            <person name="Kohlen W."/>
            <person name="Bisseling T."/>
            <person name="Smit S."/>
            <person name="Geurts R."/>
        </authorList>
    </citation>
    <scope>NUCLEOTIDE SEQUENCE [LARGE SCALE GENOMIC DNA]</scope>
    <source>
        <strain evidence="2">cv. RG33-2</strain>
    </source>
</reference>
<proteinExistence type="predicted"/>
<name>A0A2P5FVK8_TREOI</name>
<dbReference type="Gene3D" id="3.40.50.2000">
    <property type="entry name" value="Glycogen Phosphorylase B"/>
    <property type="match status" value="1"/>
</dbReference>
<dbReference type="STRING" id="63057.A0A2P5FVK8"/>
<dbReference type="AlphaFoldDB" id="A0A2P5FVK8"/>
<keyword evidence="2" id="KW-1185">Reference proteome</keyword>
<dbReference type="SUPFAM" id="SSF53756">
    <property type="entry name" value="UDP-Glycosyltransferase/glycogen phosphorylase"/>
    <property type="match status" value="1"/>
</dbReference>
<dbReference type="EMBL" id="JXTC01000007">
    <property type="protein sequence ID" value="POO01819.1"/>
    <property type="molecule type" value="Genomic_DNA"/>
</dbReference>
<accession>A0A2P5FVK8</accession>
<dbReference type="InParanoid" id="A0A2P5FVK8"/>
<evidence type="ECO:0000313" key="1">
    <source>
        <dbReference type="EMBL" id="POO01819.1"/>
    </source>
</evidence>
<evidence type="ECO:0008006" key="3">
    <source>
        <dbReference type="Google" id="ProtNLM"/>
    </source>
</evidence>
<comment type="caution">
    <text evidence="1">The sequence shown here is derived from an EMBL/GenBank/DDBJ whole genome shotgun (WGS) entry which is preliminary data.</text>
</comment>
<dbReference type="Proteomes" id="UP000237000">
    <property type="component" value="Unassembled WGS sequence"/>
</dbReference>
<sequence>MATHQLQKNLHFLMIPFPSQSRLIPMIDVARLLAQRNAMLPFPHAEAGLPEGYESINTLPSPTLFSKFTIANQWKKYFKT</sequence>
<organism evidence="1 2">
    <name type="scientific">Trema orientale</name>
    <name type="common">Charcoal tree</name>
    <name type="synonym">Celtis orientalis</name>
    <dbReference type="NCBI Taxonomy" id="63057"/>
    <lineage>
        <taxon>Eukaryota</taxon>
        <taxon>Viridiplantae</taxon>
        <taxon>Streptophyta</taxon>
        <taxon>Embryophyta</taxon>
        <taxon>Tracheophyta</taxon>
        <taxon>Spermatophyta</taxon>
        <taxon>Magnoliopsida</taxon>
        <taxon>eudicotyledons</taxon>
        <taxon>Gunneridae</taxon>
        <taxon>Pentapetalae</taxon>
        <taxon>rosids</taxon>
        <taxon>fabids</taxon>
        <taxon>Rosales</taxon>
        <taxon>Cannabaceae</taxon>
        <taxon>Trema</taxon>
    </lineage>
</organism>
<evidence type="ECO:0000313" key="2">
    <source>
        <dbReference type="Proteomes" id="UP000237000"/>
    </source>
</evidence>
<protein>
    <recommendedName>
        <fullName evidence="3">UDP-glucuronosyl/UDP-glucosyltransferase</fullName>
    </recommendedName>
</protein>